<dbReference type="GO" id="GO:0004553">
    <property type="term" value="F:hydrolase activity, hydrolyzing O-glycosyl compounds"/>
    <property type="evidence" value="ECO:0007669"/>
    <property type="project" value="InterPro"/>
</dbReference>
<evidence type="ECO:0000256" key="1">
    <source>
        <dbReference type="ARBA" id="ARBA00006865"/>
    </source>
</evidence>
<protein>
    <submittedName>
        <fullName evidence="5">Glycosyl hydrolase, family 16</fullName>
    </submittedName>
</protein>
<sequence length="273" mass="29577">MKMKSNWVSTKTMLLLLVCLIPCRLSSVVLVSAASASTASWTTVWVDEFQGEDVDVDKWEFPDSTEEESDPVTVEGGVRREQSDNNTSATENHHRMRSFSNPHLQAYIGADDYLVMVAAAAPPPQNSRGKGNGAEVLVGPGPSKPPPRGRIGTAHSANFVHGRVEISAKVSSRGSSGFWLMPSDAGTVGHTPCARVAIAEIRARQYHAADKSGPDITASLGFGDYEEDRWGCTSSSSWPDKGGGCSLPAEHGVDWSDGFHVYALEWEEDEIRW</sequence>
<dbReference type="AlphaFoldDB" id="D8LGG7"/>
<dbReference type="InterPro" id="IPR050546">
    <property type="entry name" value="Glycosyl_Hydrlase_16"/>
</dbReference>
<evidence type="ECO:0000313" key="5">
    <source>
        <dbReference type="EMBL" id="CBN75742.1"/>
    </source>
</evidence>
<evidence type="ECO:0000313" key="6">
    <source>
        <dbReference type="Proteomes" id="UP000002630"/>
    </source>
</evidence>
<comment type="similarity">
    <text evidence="1">Belongs to the glycosyl hydrolase 16 family.</text>
</comment>
<feature type="chain" id="PRO_5003117173" evidence="3">
    <location>
        <begin position="27"/>
        <end position="273"/>
    </location>
</feature>
<dbReference type="PANTHER" id="PTHR10963">
    <property type="entry name" value="GLYCOSYL HYDROLASE-RELATED"/>
    <property type="match status" value="1"/>
</dbReference>
<organism evidence="5 6">
    <name type="scientific">Ectocarpus siliculosus</name>
    <name type="common">Brown alga</name>
    <name type="synonym">Conferva siliculosa</name>
    <dbReference type="NCBI Taxonomy" id="2880"/>
    <lineage>
        <taxon>Eukaryota</taxon>
        <taxon>Sar</taxon>
        <taxon>Stramenopiles</taxon>
        <taxon>Ochrophyta</taxon>
        <taxon>PX clade</taxon>
        <taxon>Phaeophyceae</taxon>
        <taxon>Ectocarpales</taxon>
        <taxon>Ectocarpaceae</taxon>
        <taxon>Ectocarpus</taxon>
    </lineage>
</organism>
<keyword evidence="5" id="KW-0378">Hydrolase</keyword>
<dbReference type="Gene3D" id="2.60.120.200">
    <property type="match status" value="1"/>
</dbReference>
<evidence type="ECO:0000259" key="4">
    <source>
        <dbReference type="PROSITE" id="PS51762"/>
    </source>
</evidence>
<evidence type="ECO:0000256" key="2">
    <source>
        <dbReference type="SAM" id="MobiDB-lite"/>
    </source>
</evidence>
<gene>
    <name evidence="5" type="ORF">Esi_0167_0068</name>
</gene>
<dbReference type="InterPro" id="IPR013320">
    <property type="entry name" value="ConA-like_dom_sf"/>
</dbReference>
<keyword evidence="3" id="KW-0732">Signal</keyword>
<keyword evidence="6" id="KW-1185">Reference proteome</keyword>
<evidence type="ECO:0000256" key="3">
    <source>
        <dbReference type="SAM" id="SignalP"/>
    </source>
</evidence>
<proteinExistence type="inferred from homology"/>
<reference evidence="5 6" key="1">
    <citation type="journal article" date="2010" name="Nature">
        <title>The Ectocarpus genome and the independent evolution of multicellularity in brown algae.</title>
        <authorList>
            <person name="Cock J.M."/>
            <person name="Sterck L."/>
            <person name="Rouze P."/>
            <person name="Scornet D."/>
            <person name="Allen A.E."/>
            <person name="Amoutzias G."/>
            <person name="Anthouard V."/>
            <person name="Artiguenave F."/>
            <person name="Aury J.M."/>
            <person name="Badger J.H."/>
            <person name="Beszteri B."/>
            <person name="Billiau K."/>
            <person name="Bonnet E."/>
            <person name="Bothwell J.H."/>
            <person name="Bowler C."/>
            <person name="Boyen C."/>
            <person name="Brownlee C."/>
            <person name="Carrano C.J."/>
            <person name="Charrier B."/>
            <person name="Cho G.Y."/>
            <person name="Coelho S.M."/>
            <person name="Collen J."/>
            <person name="Corre E."/>
            <person name="Da Silva C."/>
            <person name="Delage L."/>
            <person name="Delaroque N."/>
            <person name="Dittami S.M."/>
            <person name="Doulbeau S."/>
            <person name="Elias M."/>
            <person name="Farnham G."/>
            <person name="Gachon C.M."/>
            <person name="Gschloessl B."/>
            <person name="Heesch S."/>
            <person name="Jabbari K."/>
            <person name="Jubin C."/>
            <person name="Kawai H."/>
            <person name="Kimura K."/>
            <person name="Kloareg B."/>
            <person name="Kupper F.C."/>
            <person name="Lang D."/>
            <person name="Le Bail A."/>
            <person name="Leblanc C."/>
            <person name="Lerouge P."/>
            <person name="Lohr M."/>
            <person name="Lopez P.J."/>
            <person name="Martens C."/>
            <person name="Maumus F."/>
            <person name="Michel G."/>
            <person name="Miranda-Saavedra D."/>
            <person name="Morales J."/>
            <person name="Moreau H."/>
            <person name="Motomura T."/>
            <person name="Nagasato C."/>
            <person name="Napoli C.A."/>
            <person name="Nelson D.R."/>
            <person name="Nyvall-Collen P."/>
            <person name="Peters A.F."/>
            <person name="Pommier C."/>
            <person name="Potin P."/>
            <person name="Poulain J."/>
            <person name="Quesneville H."/>
            <person name="Read B."/>
            <person name="Rensing S.A."/>
            <person name="Ritter A."/>
            <person name="Rousvoal S."/>
            <person name="Samanta M."/>
            <person name="Samson G."/>
            <person name="Schroeder D.C."/>
            <person name="Segurens B."/>
            <person name="Strittmatter M."/>
            <person name="Tonon T."/>
            <person name="Tregear J.W."/>
            <person name="Valentin K."/>
            <person name="von Dassow P."/>
            <person name="Yamagishi T."/>
            <person name="Van de Peer Y."/>
            <person name="Wincker P."/>
        </authorList>
    </citation>
    <scope>NUCLEOTIDE SEQUENCE [LARGE SCALE GENOMIC DNA]</scope>
    <source>
        <strain evidence="6">Ec32 / CCAP1310/4</strain>
    </source>
</reference>
<dbReference type="PROSITE" id="PS51762">
    <property type="entry name" value="GH16_2"/>
    <property type="match status" value="1"/>
</dbReference>
<name>D8LGG7_ECTSI</name>
<feature type="region of interest" description="Disordered" evidence="2">
    <location>
        <begin position="60"/>
        <end position="96"/>
    </location>
</feature>
<dbReference type="EMBL" id="FN649760">
    <property type="protein sequence ID" value="CBN75742.1"/>
    <property type="molecule type" value="Genomic_DNA"/>
</dbReference>
<feature type="signal peptide" evidence="3">
    <location>
        <begin position="1"/>
        <end position="26"/>
    </location>
</feature>
<accession>D8LGG7</accession>
<dbReference type="SUPFAM" id="SSF49899">
    <property type="entry name" value="Concanavalin A-like lectins/glucanases"/>
    <property type="match status" value="1"/>
</dbReference>
<feature type="domain" description="GH16" evidence="4">
    <location>
        <begin position="65"/>
        <end position="273"/>
    </location>
</feature>
<dbReference type="GO" id="GO:0005975">
    <property type="term" value="P:carbohydrate metabolic process"/>
    <property type="evidence" value="ECO:0007669"/>
    <property type="project" value="InterPro"/>
</dbReference>
<dbReference type="InterPro" id="IPR000757">
    <property type="entry name" value="Beta-glucanase-like"/>
</dbReference>
<dbReference type="Proteomes" id="UP000002630">
    <property type="component" value="Unassembled WGS sequence"/>
</dbReference>
<dbReference type="PANTHER" id="PTHR10963:SF55">
    <property type="entry name" value="GLYCOSIDE HYDROLASE FAMILY 16 PROTEIN"/>
    <property type="match status" value="1"/>
</dbReference>
<dbReference type="InParanoid" id="D8LGG7"/>